<dbReference type="GeneID" id="68291124"/>
<feature type="compositionally biased region" description="Polar residues" evidence="1">
    <location>
        <begin position="58"/>
        <end position="82"/>
    </location>
</feature>
<proteinExistence type="predicted"/>
<evidence type="ECO:0000313" key="3">
    <source>
        <dbReference type="Proteomes" id="UP000825890"/>
    </source>
</evidence>
<dbReference type="AlphaFoldDB" id="A0A9P3CG52"/>
<dbReference type="Proteomes" id="UP000825890">
    <property type="component" value="Unassembled WGS sequence"/>
</dbReference>
<protein>
    <submittedName>
        <fullName evidence="2">Uncharacterized protein</fullName>
    </submittedName>
</protein>
<feature type="compositionally biased region" description="Basic residues" evidence="1">
    <location>
        <begin position="1"/>
        <end position="11"/>
    </location>
</feature>
<dbReference type="OrthoDB" id="3645162at2759"/>
<organism evidence="2 3">
    <name type="scientific">Cercospora kikuchii</name>
    <dbReference type="NCBI Taxonomy" id="84275"/>
    <lineage>
        <taxon>Eukaryota</taxon>
        <taxon>Fungi</taxon>
        <taxon>Dikarya</taxon>
        <taxon>Ascomycota</taxon>
        <taxon>Pezizomycotina</taxon>
        <taxon>Dothideomycetes</taxon>
        <taxon>Dothideomycetidae</taxon>
        <taxon>Mycosphaerellales</taxon>
        <taxon>Mycosphaerellaceae</taxon>
        <taxon>Cercospora</taxon>
    </lineage>
</organism>
<dbReference type="RefSeq" id="XP_044656761.1">
    <property type="nucleotide sequence ID" value="XM_044800826.1"/>
</dbReference>
<feature type="region of interest" description="Disordered" evidence="1">
    <location>
        <begin position="1"/>
        <end position="118"/>
    </location>
</feature>
<dbReference type="EMBL" id="BOLY01000003">
    <property type="protein sequence ID" value="GIZ42274.1"/>
    <property type="molecule type" value="Genomic_DNA"/>
</dbReference>
<gene>
    <name evidence="2" type="ORF">CKM354_000554900</name>
</gene>
<feature type="compositionally biased region" description="Polar residues" evidence="1">
    <location>
        <begin position="30"/>
        <end position="44"/>
    </location>
</feature>
<accession>A0A9P3CG52</accession>
<sequence>MPTTRSSKRVAKTLPTPAKHISLAARKRASNTASPSQSNKTTAGPTRIDQDQLKKPSTHSSDQPSSHPYLNTPDLNRTTSGLFLTDRDVRLPSPRTHPMDPGSLCSRPGSRPASPIARAPSPLRHEILLGDEGVNQNIRPEDIEIIHLEVGDGGHFDMVISLRDAEIPEARTRNVPTMFLDVLTKQIDEWGVVWRKE</sequence>
<feature type="compositionally biased region" description="Low complexity" evidence="1">
    <location>
        <begin position="106"/>
        <end position="118"/>
    </location>
</feature>
<evidence type="ECO:0000313" key="2">
    <source>
        <dbReference type="EMBL" id="GIZ42274.1"/>
    </source>
</evidence>
<name>A0A9P3CG52_9PEZI</name>
<keyword evidence="3" id="KW-1185">Reference proteome</keyword>
<reference evidence="2 3" key="1">
    <citation type="submission" date="2021-01" db="EMBL/GenBank/DDBJ databases">
        <title>Cercospora kikuchii MAFF 305040 whole genome shotgun sequence.</title>
        <authorList>
            <person name="Kashiwa T."/>
            <person name="Suzuki T."/>
        </authorList>
    </citation>
    <scope>NUCLEOTIDE SEQUENCE [LARGE SCALE GENOMIC DNA]</scope>
    <source>
        <strain evidence="2 3">MAFF 305040</strain>
    </source>
</reference>
<comment type="caution">
    <text evidence="2">The sequence shown here is derived from an EMBL/GenBank/DDBJ whole genome shotgun (WGS) entry which is preliminary data.</text>
</comment>
<evidence type="ECO:0000256" key="1">
    <source>
        <dbReference type="SAM" id="MobiDB-lite"/>
    </source>
</evidence>